<keyword evidence="2" id="KW-1185">Reference proteome</keyword>
<comment type="caution">
    <text evidence="1">The sequence shown here is derived from an EMBL/GenBank/DDBJ whole genome shotgun (WGS) entry which is preliminary data.</text>
</comment>
<dbReference type="AlphaFoldDB" id="A0A158L5R8"/>
<proteinExistence type="predicted"/>
<evidence type="ECO:0000313" key="1">
    <source>
        <dbReference type="EMBL" id="SAL88706.1"/>
    </source>
</evidence>
<protein>
    <submittedName>
        <fullName evidence="1">Uncharacterized protein</fullName>
    </submittedName>
</protein>
<accession>A0A158L5R8</accession>
<dbReference type="Proteomes" id="UP000054770">
    <property type="component" value="Unassembled WGS sequence"/>
</dbReference>
<gene>
    <name evidence="1" type="ORF">AWB68_08867</name>
</gene>
<sequence length="217" mass="24411">MRGRRAVHEVTAYPGDQRTGELGSRLKGDEQHHALTVGASRRRVSRSLAQTLLDHDRVANFGDVVQHPIDLARPNVDATHDEYAVTAPVQARRSFRRKLDEIAVGPDVRMGFEIGSVKAFTVSVAEKTQRARRKWVHAHQLPYAVRLRALVPRLHVQCEAFALRLACIDRQIRVAEHKAAENVSATGNRLQLQRLHVIAHPVELRVVEDRACRHHGG</sequence>
<dbReference type="EMBL" id="FCON02000479">
    <property type="protein sequence ID" value="SAL88706.1"/>
    <property type="molecule type" value="Genomic_DNA"/>
</dbReference>
<reference evidence="1" key="1">
    <citation type="submission" date="2016-01" db="EMBL/GenBank/DDBJ databases">
        <authorList>
            <person name="Peeters C."/>
        </authorList>
    </citation>
    <scope>NUCLEOTIDE SEQUENCE [LARGE SCALE GENOMIC DNA]</scope>
    <source>
        <strain evidence="1">LMG 22940</strain>
    </source>
</reference>
<name>A0A158L5R8_9BURK</name>
<evidence type="ECO:0000313" key="2">
    <source>
        <dbReference type="Proteomes" id="UP000054770"/>
    </source>
</evidence>
<organism evidence="1 2">
    <name type="scientific">Caballeronia choica</name>
    <dbReference type="NCBI Taxonomy" id="326476"/>
    <lineage>
        <taxon>Bacteria</taxon>
        <taxon>Pseudomonadati</taxon>
        <taxon>Pseudomonadota</taxon>
        <taxon>Betaproteobacteria</taxon>
        <taxon>Burkholderiales</taxon>
        <taxon>Burkholderiaceae</taxon>
        <taxon>Caballeronia</taxon>
    </lineage>
</organism>